<dbReference type="InterPro" id="IPR013097">
    <property type="entry name" value="Dabb"/>
</dbReference>
<dbReference type="InterPro" id="IPR011008">
    <property type="entry name" value="Dimeric_a/b-barrel"/>
</dbReference>
<feature type="domain" description="Stress-response A/B barrel" evidence="2">
    <location>
        <begin position="2"/>
        <end position="98"/>
    </location>
</feature>
<dbReference type="PANTHER" id="PTHR33178">
    <property type="match status" value="1"/>
</dbReference>
<evidence type="ECO:0000259" key="2">
    <source>
        <dbReference type="PROSITE" id="PS51502"/>
    </source>
</evidence>
<accession>A0A212K4B9</accession>
<comment type="subunit">
    <text evidence="1">Homodimer.</text>
</comment>
<proteinExistence type="predicted"/>
<protein>
    <submittedName>
        <fullName evidence="3">Putative Stress responsive A/B Barrel Domain</fullName>
    </submittedName>
</protein>
<dbReference type="Pfam" id="PF07876">
    <property type="entry name" value="Dabb"/>
    <property type="match status" value="1"/>
</dbReference>
<evidence type="ECO:0000256" key="1">
    <source>
        <dbReference type="ARBA" id="ARBA00011738"/>
    </source>
</evidence>
<dbReference type="PROSITE" id="PS51502">
    <property type="entry name" value="S_R_A_B_BARREL"/>
    <property type="match status" value="1"/>
</dbReference>
<reference evidence="3" key="1">
    <citation type="submission" date="2016-04" db="EMBL/GenBank/DDBJ databases">
        <authorList>
            <person name="Evans L.H."/>
            <person name="Alamgir A."/>
            <person name="Owens N."/>
            <person name="Weber N.D."/>
            <person name="Virtaneva K."/>
            <person name="Barbian K."/>
            <person name="Babar A."/>
            <person name="Rosenke K."/>
        </authorList>
    </citation>
    <scope>NUCLEOTIDE SEQUENCE</scope>
    <source>
        <strain evidence="3">86</strain>
    </source>
</reference>
<dbReference type="SUPFAM" id="SSF54909">
    <property type="entry name" value="Dimeric alpha+beta barrel"/>
    <property type="match status" value="1"/>
</dbReference>
<name>A0A212K4B9_9DELT</name>
<dbReference type="EMBL" id="FLUQ01000002">
    <property type="protein sequence ID" value="SBW06553.1"/>
    <property type="molecule type" value="Genomic_DNA"/>
</dbReference>
<dbReference type="InterPro" id="IPR044662">
    <property type="entry name" value="HS1/DABB1-like"/>
</dbReference>
<dbReference type="PANTHER" id="PTHR33178:SF10">
    <property type="entry name" value="STRESS-RESPONSE A_B BARREL DOMAIN-CONTAINING PROTEIN"/>
    <property type="match status" value="1"/>
</dbReference>
<dbReference type="AlphaFoldDB" id="A0A212K4B9"/>
<evidence type="ECO:0000313" key="3">
    <source>
        <dbReference type="EMBL" id="SBW06553.1"/>
    </source>
</evidence>
<organism evidence="3">
    <name type="scientific">uncultured delta proteobacterium</name>
    <dbReference type="NCBI Taxonomy" id="34034"/>
    <lineage>
        <taxon>Bacteria</taxon>
        <taxon>Deltaproteobacteria</taxon>
        <taxon>environmental samples</taxon>
    </lineage>
</organism>
<dbReference type="Gene3D" id="3.30.70.100">
    <property type="match status" value="1"/>
</dbReference>
<sequence length="100" mass="11431">MVHHIVIWRLKKTFSDAERAKALEALMREAETLKSIAGVTGFTLTTKIHPRTNLGADLLLHSTHASQADLDTYYDHPLHTSFVERIQPYVDSRDRIDFEA</sequence>
<dbReference type="SMART" id="SM00886">
    <property type="entry name" value="Dabb"/>
    <property type="match status" value="1"/>
</dbReference>
<gene>
    <name evidence="3" type="ORF">KL86DPRO_20680</name>
</gene>